<keyword evidence="2" id="KW-1185">Reference proteome</keyword>
<name>A0A3E0HGY2_9FLAO</name>
<comment type="caution">
    <text evidence="1">The sequence shown here is derived from an EMBL/GenBank/DDBJ whole genome shotgun (WGS) entry which is preliminary data.</text>
</comment>
<dbReference type="OrthoDB" id="9808702at2"/>
<dbReference type="Proteomes" id="UP000256884">
    <property type="component" value="Unassembled WGS sequence"/>
</dbReference>
<dbReference type="InterPro" id="IPR036567">
    <property type="entry name" value="RHF-like"/>
</dbReference>
<evidence type="ECO:0000313" key="2">
    <source>
        <dbReference type="Proteomes" id="UP000256884"/>
    </source>
</evidence>
<dbReference type="EMBL" id="QUNS01000010">
    <property type="protein sequence ID" value="REH45008.1"/>
    <property type="molecule type" value="Genomic_DNA"/>
</dbReference>
<reference evidence="1 2" key="1">
    <citation type="submission" date="2018-08" db="EMBL/GenBank/DDBJ databases">
        <title>Genomic Encyclopedia of Type Strains, Phase IV (KMG-IV): sequencing the most valuable type-strain genomes for metagenomic binning, comparative biology and taxonomic classification.</title>
        <authorList>
            <person name="Goeker M."/>
        </authorList>
    </citation>
    <scope>NUCLEOTIDE SEQUENCE [LARGE SCALE GENOMIC DNA]</scope>
    <source>
        <strain evidence="1 2">DSM 18841</strain>
    </source>
</reference>
<evidence type="ECO:0000313" key="1">
    <source>
        <dbReference type="EMBL" id="REH45008.1"/>
    </source>
</evidence>
<dbReference type="NCBIfam" id="TIGR00741">
    <property type="entry name" value="yfiA"/>
    <property type="match status" value="1"/>
</dbReference>
<gene>
    <name evidence="1" type="ORF">C7448_11036</name>
</gene>
<dbReference type="InterPro" id="IPR003489">
    <property type="entry name" value="RHF/RaiA"/>
</dbReference>
<proteinExistence type="predicted"/>
<sequence>MKVFTQSVNFSADQKLIDFIEKKIGGLEKFHDKIVDAEVFLKVQKTSEKENKITEVKINIPGSELIVKKQNKTFEEGISVSVESLKRQLQKSKEKSKEKPKDALVS</sequence>
<protein>
    <submittedName>
        <fullName evidence="1">Putative sigma-54 modulation protein</fullName>
    </submittedName>
</protein>
<accession>A0A3E0HGY2</accession>
<dbReference type="AlphaFoldDB" id="A0A3E0HGY2"/>
<dbReference type="RefSeq" id="WP_115902082.1">
    <property type="nucleotide sequence ID" value="NZ_QUNS01000010.1"/>
</dbReference>
<dbReference type="Pfam" id="PF02482">
    <property type="entry name" value="Ribosomal_S30AE"/>
    <property type="match status" value="1"/>
</dbReference>
<dbReference type="SUPFAM" id="SSF69754">
    <property type="entry name" value="Ribosome binding protein Y (YfiA homologue)"/>
    <property type="match status" value="1"/>
</dbReference>
<organism evidence="1 2">
    <name type="scientific">Tenacibaculum gallaicum</name>
    <dbReference type="NCBI Taxonomy" id="561505"/>
    <lineage>
        <taxon>Bacteria</taxon>
        <taxon>Pseudomonadati</taxon>
        <taxon>Bacteroidota</taxon>
        <taxon>Flavobacteriia</taxon>
        <taxon>Flavobacteriales</taxon>
        <taxon>Flavobacteriaceae</taxon>
        <taxon>Tenacibaculum</taxon>
    </lineage>
</organism>
<dbReference type="Gene3D" id="3.30.160.100">
    <property type="entry name" value="Ribosome hibernation promotion factor-like"/>
    <property type="match status" value="1"/>
</dbReference>